<dbReference type="RefSeq" id="WP_079570814.1">
    <property type="nucleotide sequence ID" value="NZ_LT670818.1"/>
</dbReference>
<dbReference type="InterPro" id="IPR027417">
    <property type="entry name" value="P-loop_NTPase"/>
</dbReference>
<dbReference type="GO" id="GO:0005524">
    <property type="term" value="F:ATP binding"/>
    <property type="evidence" value="ECO:0007669"/>
    <property type="project" value="InterPro"/>
</dbReference>
<accession>A0A1M5TA94</accession>
<protein>
    <submittedName>
        <fullName evidence="3">Twinkle protein</fullName>
    </submittedName>
</protein>
<dbReference type="OrthoDB" id="1038270at2"/>
<proteinExistence type="predicted"/>
<reference evidence="3 4" key="1">
    <citation type="submission" date="2016-11" db="EMBL/GenBank/DDBJ databases">
        <authorList>
            <person name="Jaros S."/>
            <person name="Januszkiewicz K."/>
            <person name="Wedrychowicz H."/>
        </authorList>
    </citation>
    <scope>NUCLEOTIDE SEQUENCE [LARGE SCALE GENOMIC DNA]</scope>
    <source>
        <strain evidence="3 4">GAS242</strain>
    </source>
</reference>
<dbReference type="PROSITE" id="PS50880">
    <property type="entry name" value="TOPRIM"/>
    <property type="match status" value="1"/>
</dbReference>
<feature type="domain" description="SF4 helicase" evidence="2">
    <location>
        <begin position="277"/>
        <end position="531"/>
    </location>
</feature>
<dbReference type="GO" id="GO:0006260">
    <property type="term" value="P:DNA replication"/>
    <property type="evidence" value="ECO:0007669"/>
    <property type="project" value="InterPro"/>
</dbReference>
<dbReference type="Gene3D" id="3.40.50.300">
    <property type="entry name" value="P-loop containing nucleotide triphosphate hydrolases"/>
    <property type="match status" value="1"/>
</dbReference>
<dbReference type="Pfam" id="PF03796">
    <property type="entry name" value="DnaB_C"/>
    <property type="match status" value="1"/>
</dbReference>
<dbReference type="SUPFAM" id="SSF52540">
    <property type="entry name" value="P-loop containing nucleoside triphosphate hydrolases"/>
    <property type="match status" value="1"/>
</dbReference>
<gene>
    <name evidence="3" type="ORF">SAMN05444169_7645</name>
</gene>
<evidence type="ECO:0000313" key="4">
    <source>
        <dbReference type="Proteomes" id="UP000190675"/>
    </source>
</evidence>
<dbReference type="Gene3D" id="2.20.25.10">
    <property type="match status" value="1"/>
</dbReference>
<organism evidence="3 4">
    <name type="scientific">Bradyrhizobium erythrophlei</name>
    <dbReference type="NCBI Taxonomy" id="1437360"/>
    <lineage>
        <taxon>Bacteria</taxon>
        <taxon>Pseudomonadati</taxon>
        <taxon>Pseudomonadota</taxon>
        <taxon>Alphaproteobacteria</taxon>
        <taxon>Hyphomicrobiales</taxon>
        <taxon>Nitrobacteraceae</taxon>
        <taxon>Bradyrhizobium</taxon>
    </lineage>
</organism>
<dbReference type="GO" id="GO:0003697">
    <property type="term" value="F:single-stranded DNA binding"/>
    <property type="evidence" value="ECO:0007669"/>
    <property type="project" value="InterPro"/>
</dbReference>
<dbReference type="GO" id="GO:0043139">
    <property type="term" value="F:5'-3' DNA helicase activity"/>
    <property type="evidence" value="ECO:0007669"/>
    <property type="project" value="InterPro"/>
</dbReference>
<dbReference type="InterPro" id="IPR027032">
    <property type="entry name" value="Twinkle-like"/>
</dbReference>
<dbReference type="InterPro" id="IPR007694">
    <property type="entry name" value="DNA_helicase_DnaB-like_C"/>
</dbReference>
<dbReference type="CDD" id="cd19483">
    <property type="entry name" value="RecA-like_Gp4D_helicase"/>
    <property type="match status" value="1"/>
</dbReference>
<sequence length="539" mass="59867">MTQTNSKLIQSGLPCPSPFCDSSDAFSTYDDGHGFCFSCGTYAKPGSPGTPAENDLQSPKAKPITISSAATSADKFTHEYLPWRGLSADTCRFYKALARIAPDGKPIAIGFPYPVGVKVRGWEEKRFHSEGDFKGPGLFGMDKFNAGQSMSITITEGETDAMSVFQMLGSKYPAVSVRSATSAKTDCAAHRDYLNSFDKIYLCFDNDVHGKKAAKEVASLFDFNKVYDVNLTKHKDANEYLSSGQSQDFKNIWFNAKRFLPEGIVSSWSEFGDILDAHKDKKSYPIPFAQLNEMNEGLRTGEVFLVTAMEGIGKTEFVRSLEYELLLHTNENIGTIHLEESKARQLKALAGLYLEAPVHKKDSSIATEDIIAAVKTVTRRDERLHMYSHFGSDDPTIILDTIRFLVTACDCKFVILDHITLVVTGLAGDDERKTLDMLSTRLAMMVEELDFCLILVSHINDDGKTRGSRNISKIAHTWLQLSRDVENESEDIRNVTTLLIKKARFTGETGPAGRLRFDKSKFKLEEDSGPVFQPVSLPT</sequence>
<feature type="domain" description="Toprim" evidence="1">
    <location>
        <begin position="150"/>
        <end position="239"/>
    </location>
</feature>
<dbReference type="SUPFAM" id="SSF57783">
    <property type="entry name" value="Zinc beta-ribbon"/>
    <property type="match status" value="1"/>
</dbReference>
<name>A0A1M5TA94_9BRAD</name>
<dbReference type="CDD" id="cd00188">
    <property type="entry name" value="TOPRIM"/>
    <property type="match status" value="1"/>
</dbReference>
<evidence type="ECO:0000313" key="3">
    <source>
        <dbReference type="EMBL" id="SHH47705.1"/>
    </source>
</evidence>
<dbReference type="Pfam" id="PF13155">
    <property type="entry name" value="Toprim_2"/>
    <property type="match status" value="1"/>
</dbReference>
<evidence type="ECO:0000259" key="1">
    <source>
        <dbReference type="PROSITE" id="PS50880"/>
    </source>
</evidence>
<dbReference type="PROSITE" id="PS51199">
    <property type="entry name" value="SF4_HELICASE"/>
    <property type="match status" value="1"/>
</dbReference>
<dbReference type="Gene3D" id="3.40.1360.10">
    <property type="match status" value="1"/>
</dbReference>
<evidence type="ECO:0000259" key="2">
    <source>
        <dbReference type="PROSITE" id="PS51199"/>
    </source>
</evidence>
<dbReference type="InterPro" id="IPR006171">
    <property type="entry name" value="TOPRIM_dom"/>
</dbReference>
<dbReference type="PANTHER" id="PTHR12873:SF0">
    <property type="entry name" value="TWINKLE MTDNA HELICASE"/>
    <property type="match status" value="1"/>
</dbReference>
<dbReference type="PANTHER" id="PTHR12873">
    <property type="entry name" value="T7-LIKE MITOCHONDRIAL DNA HELICASE"/>
    <property type="match status" value="1"/>
</dbReference>
<dbReference type="SUPFAM" id="SSF56731">
    <property type="entry name" value="DNA primase core"/>
    <property type="match status" value="1"/>
</dbReference>
<dbReference type="AlphaFoldDB" id="A0A1M5TA94"/>
<dbReference type="SMART" id="SM00493">
    <property type="entry name" value="TOPRIM"/>
    <property type="match status" value="1"/>
</dbReference>
<dbReference type="EMBL" id="LT670818">
    <property type="protein sequence ID" value="SHH47705.1"/>
    <property type="molecule type" value="Genomic_DNA"/>
</dbReference>
<dbReference type="Proteomes" id="UP000190675">
    <property type="component" value="Chromosome I"/>
</dbReference>